<gene>
    <name evidence="2" type="ORF">GTGU_02591</name>
</gene>
<dbReference type="AlphaFoldDB" id="A0A085A895"/>
<feature type="transmembrane region" description="Helical" evidence="1">
    <location>
        <begin position="44"/>
        <end position="65"/>
    </location>
</feature>
<evidence type="ECO:0000313" key="3">
    <source>
        <dbReference type="Proteomes" id="UP000028630"/>
    </source>
</evidence>
<proteinExistence type="predicted"/>
<reference evidence="3" key="1">
    <citation type="submission" date="2014-05" db="EMBL/GenBank/DDBJ databases">
        <title>ATOL: Assembling a taxonomically balanced genome-scale reconstruction of the evolutionary history of the Enterobacteriaceae.</title>
        <authorList>
            <person name="Plunkett G. III"/>
            <person name="Neeno-Eckwall E.C."/>
            <person name="Glasner J.D."/>
            <person name="Perna N.T."/>
        </authorList>
    </citation>
    <scope>NUCLEOTIDE SEQUENCE [LARGE SCALE GENOMIC DNA]</scope>
    <source>
        <strain evidence="3">ATCC 49490</strain>
    </source>
</reference>
<feature type="transmembrane region" description="Helical" evidence="1">
    <location>
        <begin position="12"/>
        <end position="32"/>
    </location>
</feature>
<organism evidence="2 3">
    <name type="scientific">Trabulsiella guamensis ATCC 49490</name>
    <dbReference type="NCBI Taxonomy" id="1005994"/>
    <lineage>
        <taxon>Bacteria</taxon>
        <taxon>Pseudomonadati</taxon>
        <taxon>Pseudomonadota</taxon>
        <taxon>Gammaproteobacteria</taxon>
        <taxon>Enterobacterales</taxon>
        <taxon>Enterobacteriaceae</taxon>
        <taxon>Trabulsiella</taxon>
    </lineage>
</organism>
<accession>A0A085A895</accession>
<dbReference type="EMBL" id="JMTB01000081">
    <property type="protein sequence ID" value="KFC06440.1"/>
    <property type="molecule type" value="Genomic_DNA"/>
</dbReference>
<protein>
    <submittedName>
        <fullName evidence="2">Putative membrane protein</fullName>
    </submittedName>
</protein>
<feature type="transmembrane region" description="Helical" evidence="1">
    <location>
        <begin position="85"/>
        <end position="105"/>
    </location>
</feature>
<comment type="caution">
    <text evidence="2">The sequence shown here is derived from an EMBL/GenBank/DDBJ whole genome shotgun (WGS) entry which is preliminary data.</text>
</comment>
<evidence type="ECO:0000313" key="2">
    <source>
        <dbReference type="EMBL" id="KFC06440.1"/>
    </source>
</evidence>
<name>A0A085A895_9ENTR</name>
<evidence type="ECO:0000256" key="1">
    <source>
        <dbReference type="SAM" id="Phobius"/>
    </source>
</evidence>
<keyword evidence="1" id="KW-0472">Membrane</keyword>
<keyword evidence="1" id="KW-0812">Transmembrane</keyword>
<keyword evidence="1" id="KW-1133">Transmembrane helix</keyword>
<keyword evidence="3" id="KW-1185">Reference proteome</keyword>
<sequence>MIDNLLFPQNNWLPVFLFFLCSILILLGLYHVRRIVFFLNNNVFRVLFILLIIMLSVMQITVVFYDVTGYHWYGIEFIRSMGLARYISVQYGVLIFVILQSLLVWRL</sequence>
<dbReference type="Proteomes" id="UP000028630">
    <property type="component" value="Unassembled WGS sequence"/>
</dbReference>